<proteinExistence type="predicted"/>
<evidence type="ECO:0000313" key="3">
    <source>
        <dbReference type="EMBL" id="KAJ8487903.1"/>
    </source>
</evidence>
<dbReference type="EMBL" id="JAPEVG010000071">
    <property type="protein sequence ID" value="KAJ8487903.1"/>
    <property type="molecule type" value="Genomic_DNA"/>
</dbReference>
<accession>A0AAD7TZA4</accession>
<feature type="chain" id="PRO_5042127879" description="GPI anchored protein" evidence="2">
    <location>
        <begin position="23"/>
        <end position="216"/>
    </location>
</feature>
<keyword evidence="2" id="KW-0732">Signal</keyword>
<protein>
    <recommendedName>
        <fullName evidence="5">GPI anchored protein</fullName>
    </recommendedName>
</protein>
<evidence type="ECO:0000256" key="1">
    <source>
        <dbReference type="SAM" id="MobiDB-lite"/>
    </source>
</evidence>
<dbReference type="Proteomes" id="UP001215151">
    <property type="component" value="Unassembled WGS sequence"/>
</dbReference>
<evidence type="ECO:0000313" key="4">
    <source>
        <dbReference type="Proteomes" id="UP001215151"/>
    </source>
</evidence>
<comment type="caution">
    <text evidence="3">The sequence shown here is derived from an EMBL/GenBank/DDBJ whole genome shotgun (WGS) entry which is preliminary data.</text>
</comment>
<evidence type="ECO:0008006" key="5">
    <source>
        <dbReference type="Google" id="ProtNLM"/>
    </source>
</evidence>
<gene>
    <name evidence="3" type="ORF">ONZ51_g3908</name>
</gene>
<dbReference type="AlphaFoldDB" id="A0AAD7TZA4"/>
<feature type="region of interest" description="Disordered" evidence="1">
    <location>
        <begin position="138"/>
        <end position="192"/>
    </location>
</feature>
<reference evidence="3" key="1">
    <citation type="submission" date="2022-11" db="EMBL/GenBank/DDBJ databases">
        <title>Genome Sequence of Cubamyces cubensis.</title>
        <authorList>
            <person name="Buettner E."/>
        </authorList>
    </citation>
    <scope>NUCLEOTIDE SEQUENCE</scope>
    <source>
        <strain evidence="3">MPL-01</strain>
    </source>
</reference>
<sequence>MKASSASTLALLATLQASIVLAQTSIYIPGFDAQAITADVEGVDAEGRTTWRIGPGVTSGTYEDPAGIIGSATLVADATEAHLIWENSEVSMTLSEDCSIANGIAVCGVVANVDGTVQSLTATETASAFEVQGAAGAAPTDTAANSGSSDTGSQTGSDTGSSTPTAGSGVSTGPSQTGTSTAAGATNTTQDNGVGRVQSSLLASVGVVGLVSALFL</sequence>
<name>A0AAD7TZA4_9APHY</name>
<organism evidence="3 4">
    <name type="scientific">Trametes cubensis</name>
    <dbReference type="NCBI Taxonomy" id="1111947"/>
    <lineage>
        <taxon>Eukaryota</taxon>
        <taxon>Fungi</taxon>
        <taxon>Dikarya</taxon>
        <taxon>Basidiomycota</taxon>
        <taxon>Agaricomycotina</taxon>
        <taxon>Agaricomycetes</taxon>
        <taxon>Polyporales</taxon>
        <taxon>Polyporaceae</taxon>
        <taxon>Trametes</taxon>
    </lineage>
</organism>
<evidence type="ECO:0000256" key="2">
    <source>
        <dbReference type="SAM" id="SignalP"/>
    </source>
</evidence>
<keyword evidence="4" id="KW-1185">Reference proteome</keyword>
<feature type="signal peptide" evidence="2">
    <location>
        <begin position="1"/>
        <end position="22"/>
    </location>
</feature>
<feature type="compositionally biased region" description="Low complexity" evidence="1">
    <location>
        <begin position="138"/>
        <end position="189"/>
    </location>
</feature>